<keyword evidence="3" id="KW-1185">Reference proteome</keyword>
<proteinExistence type="predicted"/>
<organism evidence="2 3">
    <name type="scientific">Collybiopsis luxurians FD-317 M1</name>
    <dbReference type="NCBI Taxonomy" id="944289"/>
    <lineage>
        <taxon>Eukaryota</taxon>
        <taxon>Fungi</taxon>
        <taxon>Dikarya</taxon>
        <taxon>Basidiomycota</taxon>
        <taxon>Agaricomycotina</taxon>
        <taxon>Agaricomycetes</taxon>
        <taxon>Agaricomycetidae</taxon>
        <taxon>Agaricales</taxon>
        <taxon>Marasmiineae</taxon>
        <taxon>Omphalotaceae</taxon>
        <taxon>Collybiopsis</taxon>
        <taxon>Collybiopsis luxurians</taxon>
    </lineage>
</organism>
<feature type="compositionally biased region" description="Acidic residues" evidence="1">
    <location>
        <begin position="31"/>
        <end position="42"/>
    </location>
</feature>
<evidence type="ECO:0000313" key="2">
    <source>
        <dbReference type="EMBL" id="KIK60922.1"/>
    </source>
</evidence>
<dbReference type="Proteomes" id="UP000053593">
    <property type="component" value="Unassembled WGS sequence"/>
</dbReference>
<sequence length="220" mass="24740">MSKDATEVHVGPDILKERESVEKRQFVVIISDEESNNNEDLSEGPSDSEREGYDHEGQDSEQESESKSDEELGQDSGEETGGMNFAILFCSATAVVSGHLRNPEHSVHLQPGKVMVVIYKGRVAIYIGFKGENRPALAVPASGKLNEPFLEWEIHRKGCDLRMDMAATRRLVDTHIRLNFCDRIEFLSFKQSLSANADRIFSGNGSDPDWRWILHCFKVL</sequence>
<protein>
    <submittedName>
        <fullName evidence="2">Uncharacterized protein</fullName>
    </submittedName>
</protein>
<gene>
    <name evidence="2" type="ORF">GYMLUDRAFT_59296</name>
</gene>
<dbReference type="EMBL" id="KN834773">
    <property type="protein sequence ID" value="KIK60922.1"/>
    <property type="molecule type" value="Genomic_DNA"/>
</dbReference>
<accession>A0A0D0CPU1</accession>
<feature type="region of interest" description="Disordered" evidence="1">
    <location>
        <begin position="26"/>
        <end position="78"/>
    </location>
</feature>
<dbReference type="HOGENOM" id="CLU_109456_0_0_1"/>
<dbReference type="AlphaFoldDB" id="A0A0D0CPU1"/>
<evidence type="ECO:0000256" key="1">
    <source>
        <dbReference type="SAM" id="MobiDB-lite"/>
    </source>
</evidence>
<reference evidence="2 3" key="1">
    <citation type="submission" date="2014-04" db="EMBL/GenBank/DDBJ databases">
        <title>Evolutionary Origins and Diversification of the Mycorrhizal Mutualists.</title>
        <authorList>
            <consortium name="DOE Joint Genome Institute"/>
            <consortium name="Mycorrhizal Genomics Consortium"/>
            <person name="Kohler A."/>
            <person name="Kuo A."/>
            <person name="Nagy L.G."/>
            <person name="Floudas D."/>
            <person name="Copeland A."/>
            <person name="Barry K.W."/>
            <person name="Cichocki N."/>
            <person name="Veneault-Fourrey C."/>
            <person name="LaButti K."/>
            <person name="Lindquist E.A."/>
            <person name="Lipzen A."/>
            <person name="Lundell T."/>
            <person name="Morin E."/>
            <person name="Murat C."/>
            <person name="Riley R."/>
            <person name="Ohm R."/>
            <person name="Sun H."/>
            <person name="Tunlid A."/>
            <person name="Henrissat B."/>
            <person name="Grigoriev I.V."/>
            <person name="Hibbett D.S."/>
            <person name="Martin F."/>
        </authorList>
    </citation>
    <scope>NUCLEOTIDE SEQUENCE [LARGE SCALE GENOMIC DNA]</scope>
    <source>
        <strain evidence="2 3">FD-317 M1</strain>
    </source>
</reference>
<name>A0A0D0CPU1_9AGAR</name>
<evidence type="ECO:0000313" key="3">
    <source>
        <dbReference type="Proteomes" id="UP000053593"/>
    </source>
</evidence>
<feature type="compositionally biased region" description="Basic and acidic residues" evidence="1">
    <location>
        <begin position="47"/>
        <end position="70"/>
    </location>
</feature>